<protein>
    <recommendedName>
        <fullName evidence="4">Heat shock 70 kDa protein 12A</fullName>
    </recommendedName>
</protein>
<name>A0A8B6DPV3_MYTGA</name>
<feature type="compositionally biased region" description="Basic and acidic residues" evidence="1">
    <location>
        <begin position="234"/>
        <end position="261"/>
    </location>
</feature>
<comment type="caution">
    <text evidence="2">The sequence shown here is derived from an EMBL/GenBank/DDBJ whole genome shotgun (WGS) entry which is preliminary data.</text>
</comment>
<dbReference type="SUPFAM" id="SSF53067">
    <property type="entry name" value="Actin-like ATPase domain"/>
    <property type="match status" value="2"/>
</dbReference>
<sequence>MQTMLPRRTEAIYGSQLADQKKKSVRISDDTTVRKLNYRTIQRSLLRSKTTYAKRKHEGNLFNSPEIQNNNKCLLPNTVDNKNSKSLDFKSFVDEKIKNRTKNETIGTDNRKDVLIKSKTKEANNEQQSKPVEHKDNKEKIDFKKIGAEYIQSAMKKKEDFELSKRSLIPSKADVRCIDEKLSPLKSETDSETINPVTLPTKLLHRSSLPKREIKKDNVTASKKLELTVSKNSMKQDSECNKSTRKMSENTKQKDTPEAQRKPTNLPDNQRKTLKEMKEEKIVEDVTNTETNSFLMVAAIDFGTSYSGYAFSSFKEHKRNPMLITAKLWSSSQFKAVKTSTSILFDDKRRFHSFGFEAEEKYLRLLEDEDSNVDEWFYFSRFKMILYQNMNINTNTKLKDNQGKRMSALKVFSAAIGYMKADLLAMCYAKDSSIGQEQIRWVLTVPALWNDNAKTFMREAANRAGILNNSLVMALEPEAASLYCIEWMKRSDATELERGEKFLVLDAGGGTVDIAVHQIQENGRIKELNKASGGDWGGIKVDQEFDKLLKDIVGRDLLSEIKKQYMSDYMDIFHSFERAKRRDFSIVGHGKVQLTFPNIINRLCLKTREKDVNELISENLKFKNNIRLIKDKLEIDLALFKSLFAGAIYDIVNHLSILFRQSQVTDLTTMFMVGGYSECYLLQEAIRFKFSSLRVLIPPNSVLSVLKGAVLYGHSPRTFQSRISTFTYGIETTEPFRKGYPVDKKLFINGKSHCDKIFCIHVKDGEHVNLGKSVSKAYKTIDPDQTHMEFIVYASIKRTPKFTDEDGCFQLGSLTVDVSKMSCNKYGEKQIRLELIYGGTELEAIATDTTTGKTSREHFTLARAGHRC</sequence>
<proteinExistence type="predicted"/>
<dbReference type="EMBL" id="UYJE01003920">
    <property type="protein sequence ID" value="VDI23381.1"/>
    <property type="molecule type" value="Genomic_DNA"/>
</dbReference>
<reference evidence="2" key="1">
    <citation type="submission" date="2018-11" db="EMBL/GenBank/DDBJ databases">
        <authorList>
            <person name="Alioto T."/>
            <person name="Alioto T."/>
        </authorList>
    </citation>
    <scope>NUCLEOTIDE SEQUENCE</scope>
</reference>
<evidence type="ECO:0000313" key="2">
    <source>
        <dbReference type="EMBL" id="VDI23381.1"/>
    </source>
</evidence>
<gene>
    <name evidence="2" type="ORF">MGAL_10B021291</name>
</gene>
<evidence type="ECO:0008006" key="4">
    <source>
        <dbReference type="Google" id="ProtNLM"/>
    </source>
</evidence>
<accession>A0A8B6DPV3</accession>
<dbReference type="AlphaFoldDB" id="A0A8B6DPV3"/>
<evidence type="ECO:0000313" key="3">
    <source>
        <dbReference type="Proteomes" id="UP000596742"/>
    </source>
</evidence>
<evidence type="ECO:0000256" key="1">
    <source>
        <dbReference type="SAM" id="MobiDB-lite"/>
    </source>
</evidence>
<dbReference type="CDD" id="cd10229">
    <property type="entry name" value="ASKHA_NBD_HSP70_HSPA12"/>
    <property type="match status" value="1"/>
</dbReference>
<dbReference type="PANTHER" id="PTHR14187:SF5">
    <property type="entry name" value="HEAT SHOCK 70 KDA PROTEIN 12A"/>
    <property type="match status" value="1"/>
</dbReference>
<dbReference type="Gene3D" id="3.30.420.40">
    <property type="match status" value="1"/>
</dbReference>
<dbReference type="Proteomes" id="UP000596742">
    <property type="component" value="Unassembled WGS sequence"/>
</dbReference>
<organism evidence="2 3">
    <name type="scientific">Mytilus galloprovincialis</name>
    <name type="common">Mediterranean mussel</name>
    <dbReference type="NCBI Taxonomy" id="29158"/>
    <lineage>
        <taxon>Eukaryota</taxon>
        <taxon>Metazoa</taxon>
        <taxon>Spiralia</taxon>
        <taxon>Lophotrochozoa</taxon>
        <taxon>Mollusca</taxon>
        <taxon>Bivalvia</taxon>
        <taxon>Autobranchia</taxon>
        <taxon>Pteriomorphia</taxon>
        <taxon>Mytilida</taxon>
        <taxon>Mytiloidea</taxon>
        <taxon>Mytilidae</taxon>
        <taxon>Mytilinae</taxon>
        <taxon>Mytilus</taxon>
    </lineage>
</organism>
<keyword evidence="3" id="KW-1185">Reference proteome</keyword>
<dbReference type="PANTHER" id="PTHR14187">
    <property type="entry name" value="ALPHA KINASE/ELONGATION FACTOR 2 KINASE"/>
    <property type="match status" value="1"/>
</dbReference>
<dbReference type="InterPro" id="IPR043129">
    <property type="entry name" value="ATPase_NBD"/>
</dbReference>
<feature type="region of interest" description="Disordered" evidence="1">
    <location>
        <begin position="226"/>
        <end position="275"/>
    </location>
</feature>